<sequence length="163" mass="18138">MFQSANSGTKAAVVATTTEDSSTCVFANYNGPNERPQKCGYSIIRPSEPNKEMLTWEMARASSAAPPYCKSFRGFQDGGLGGHNNPINLALWEQDALWCRDKRDPDIVLSLGTGYKRPAEPSTTAPPSTLEALKTRCIPRLFRSFMNFFVGETRWQELQNNLP</sequence>
<reference evidence="3" key="1">
    <citation type="journal article" date="2021" name="IMA Fungus">
        <title>Genomic characterization of three marine fungi, including Emericellopsis atlantica sp. nov. with signatures of a generalist lifestyle and marine biomass degradation.</title>
        <authorList>
            <person name="Hagestad O.C."/>
            <person name="Hou L."/>
            <person name="Andersen J.H."/>
            <person name="Hansen E.H."/>
            <person name="Altermark B."/>
            <person name="Li C."/>
            <person name="Kuhnert E."/>
            <person name="Cox R.J."/>
            <person name="Crous P.W."/>
            <person name="Spatafora J.W."/>
            <person name="Lail K."/>
            <person name="Amirebrahimi M."/>
            <person name="Lipzen A."/>
            <person name="Pangilinan J."/>
            <person name="Andreopoulos W."/>
            <person name="Hayes R.D."/>
            <person name="Ng V."/>
            <person name="Grigoriev I.V."/>
            <person name="Jackson S.A."/>
            <person name="Sutton T.D.S."/>
            <person name="Dobson A.D.W."/>
            <person name="Rama T."/>
        </authorList>
    </citation>
    <scope>NUCLEOTIDE SEQUENCE</scope>
    <source>
        <strain evidence="3">TRa3180A</strain>
    </source>
</reference>
<dbReference type="GO" id="GO:0016020">
    <property type="term" value="C:membrane"/>
    <property type="evidence" value="ECO:0007669"/>
    <property type="project" value="TreeGrafter"/>
</dbReference>
<name>A0A9P8CBA1_9HELO</name>
<dbReference type="GO" id="GO:0047499">
    <property type="term" value="F:calcium-independent phospholipase A2 activity"/>
    <property type="evidence" value="ECO:0007669"/>
    <property type="project" value="TreeGrafter"/>
</dbReference>
<dbReference type="OrthoDB" id="5384553at2759"/>
<dbReference type="AlphaFoldDB" id="A0A9P8CBA1"/>
<evidence type="ECO:0000313" key="4">
    <source>
        <dbReference type="Proteomes" id="UP000887226"/>
    </source>
</evidence>
<dbReference type="GO" id="GO:0019369">
    <property type="term" value="P:arachidonate metabolic process"/>
    <property type="evidence" value="ECO:0007669"/>
    <property type="project" value="TreeGrafter"/>
</dbReference>
<keyword evidence="2" id="KW-0442">Lipid degradation</keyword>
<dbReference type="GO" id="GO:0016042">
    <property type="term" value="P:lipid catabolic process"/>
    <property type="evidence" value="ECO:0007669"/>
    <property type="project" value="UniProtKB-KW"/>
</dbReference>
<evidence type="ECO:0000256" key="1">
    <source>
        <dbReference type="ARBA" id="ARBA00022801"/>
    </source>
</evidence>
<dbReference type="Proteomes" id="UP000887226">
    <property type="component" value="Unassembled WGS sequence"/>
</dbReference>
<protein>
    <recommendedName>
        <fullName evidence="5">PNPLA domain-containing protein</fullName>
    </recommendedName>
</protein>
<organism evidence="3 4">
    <name type="scientific">Calycina marina</name>
    <dbReference type="NCBI Taxonomy" id="1763456"/>
    <lineage>
        <taxon>Eukaryota</taxon>
        <taxon>Fungi</taxon>
        <taxon>Dikarya</taxon>
        <taxon>Ascomycota</taxon>
        <taxon>Pezizomycotina</taxon>
        <taxon>Leotiomycetes</taxon>
        <taxon>Helotiales</taxon>
        <taxon>Pezizellaceae</taxon>
        <taxon>Calycina</taxon>
    </lineage>
</organism>
<keyword evidence="4" id="KW-1185">Reference proteome</keyword>
<dbReference type="PANTHER" id="PTHR24185">
    <property type="entry name" value="CALCIUM-INDEPENDENT PHOSPHOLIPASE A2-GAMMA"/>
    <property type="match status" value="1"/>
</dbReference>
<evidence type="ECO:0008006" key="5">
    <source>
        <dbReference type="Google" id="ProtNLM"/>
    </source>
</evidence>
<keyword evidence="2" id="KW-0443">Lipid metabolism</keyword>
<keyword evidence="1" id="KW-0378">Hydrolase</keyword>
<gene>
    <name evidence="3" type="ORF">BJ878DRAFT_570819</name>
</gene>
<dbReference type="SUPFAM" id="SSF52151">
    <property type="entry name" value="FabD/lysophospholipase-like"/>
    <property type="match status" value="1"/>
</dbReference>
<accession>A0A9P8CBA1</accession>
<dbReference type="PANTHER" id="PTHR24185:SF1">
    <property type="entry name" value="CALCIUM-INDEPENDENT PHOSPHOLIPASE A2-GAMMA"/>
    <property type="match status" value="1"/>
</dbReference>
<dbReference type="EMBL" id="MU254369">
    <property type="protein sequence ID" value="KAG9240689.1"/>
    <property type="molecule type" value="Genomic_DNA"/>
</dbReference>
<evidence type="ECO:0000256" key="2">
    <source>
        <dbReference type="ARBA" id="ARBA00022963"/>
    </source>
</evidence>
<dbReference type="Gene3D" id="3.40.1090.10">
    <property type="entry name" value="Cytosolic phospholipase A2 catalytic domain"/>
    <property type="match status" value="1"/>
</dbReference>
<feature type="non-terminal residue" evidence="3">
    <location>
        <position position="163"/>
    </location>
</feature>
<dbReference type="InterPro" id="IPR016035">
    <property type="entry name" value="Acyl_Trfase/lysoPLipase"/>
</dbReference>
<comment type="caution">
    <text evidence="3">The sequence shown here is derived from an EMBL/GenBank/DDBJ whole genome shotgun (WGS) entry which is preliminary data.</text>
</comment>
<proteinExistence type="predicted"/>
<evidence type="ECO:0000313" key="3">
    <source>
        <dbReference type="EMBL" id="KAG9240689.1"/>
    </source>
</evidence>